<keyword evidence="4" id="KW-0472">Membrane</keyword>
<dbReference type="EMBL" id="JALLAZ020001764">
    <property type="protein sequence ID" value="KAL3764823.1"/>
    <property type="molecule type" value="Genomic_DNA"/>
</dbReference>
<feature type="region of interest" description="Disordered" evidence="6">
    <location>
        <begin position="10"/>
        <end position="30"/>
    </location>
</feature>
<dbReference type="Proteomes" id="UP001530315">
    <property type="component" value="Unassembled WGS sequence"/>
</dbReference>
<name>A0ABD3MLM8_9STRA</name>
<dbReference type="AlphaFoldDB" id="A0ABD3MLM8"/>
<evidence type="ECO:0000256" key="4">
    <source>
        <dbReference type="ARBA" id="ARBA00023136"/>
    </source>
</evidence>
<dbReference type="Pfam" id="PF06514">
    <property type="entry name" value="PsbU"/>
    <property type="match status" value="1"/>
</dbReference>
<dbReference type="Gene3D" id="1.10.150.320">
    <property type="entry name" value="Photosystem II 12 kDa extrinsic protein"/>
    <property type="match status" value="1"/>
</dbReference>
<organism evidence="7 8">
    <name type="scientific">Stephanodiscus triporus</name>
    <dbReference type="NCBI Taxonomy" id="2934178"/>
    <lineage>
        <taxon>Eukaryota</taxon>
        <taxon>Sar</taxon>
        <taxon>Stramenopiles</taxon>
        <taxon>Ochrophyta</taxon>
        <taxon>Bacillariophyta</taxon>
        <taxon>Coscinodiscophyceae</taxon>
        <taxon>Thalassiosirophycidae</taxon>
        <taxon>Stephanodiscales</taxon>
        <taxon>Stephanodiscaceae</taxon>
        <taxon>Stephanodiscus</taxon>
    </lineage>
</organism>
<sequence length="121" mass="13182">MSVTSGLLLGTLAAPNPGHSRSTANPAFDDEVNFEPSQQARGVKIDINGAFVVDYKQLPGMYPGAAGKIASHGPYADVKDIFKIPGITENDKKMFKKYQAELTVLPPGRMFDERINQRQST</sequence>
<comment type="similarity">
    <text evidence="2">Belongs to the PsbU family.</text>
</comment>
<dbReference type="SUPFAM" id="SSF81585">
    <property type="entry name" value="PsbU/PolX domain-like"/>
    <property type="match status" value="1"/>
</dbReference>
<evidence type="ECO:0000256" key="6">
    <source>
        <dbReference type="SAM" id="MobiDB-lite"/>
    </source>
</evidence>
<evidence type="ECO:0000256" key="5">
    <source>
        <dbReference type="ARBA" id="ARBA00043089"/>
    </source>
</evidence>
<protein>
    <recommendedName>
        <fullName evidence="5">Photosystem II 12 kDa extrinsic protein</fullName>
    </recommendedName>
</protein>
<comment type="caution">
    <text evidence="7">The sequence shown here is derived from an EMBL/GenBank/DDBJ whole genome shotgun (WGS) entry which is preliminary data.</text>
</comment>
<evidence type="ECO:0000256" key="2">
    <source>
        <dbReference type="ARBA" id="ARBA00010827"/>
    </source>
</evidence>
<proteinExistence type="inferred from homology"/>
<dbReference type="InterPro" id="IPR010527">
    <property type="entry name" value="PSII_PsbU"/>
</dbReference>
<keyword evidence="8" id="KW-1185">Reference proteome</keyword>
<gene>
    <name evidence="7" type="ORF">ACHAW5_009041</name>
</gene>
<evidence type="ECO:0000256" key="3">
    <source>
        <dbReference type="ARBA" id="ARBA00023078"/>
    </source>
</evidence>
<evidence type="ECO:0000256" key="1">
    <source>
        <dbReference type="ARBA" id="ARBA00004170"/>
    </source>
</evidence>
<dbReference type="GO" id="GO:0016020">
    <property type="term" value="C:membrane"/>
    <property type="evidence" value="ECO:0007669"/>
    <property type="project" value="UniProtKB-SubCell"/>
</dbReference>
<comment type="subcellular location">
    <subcellularLocation>
        <location evidence="1">Membrane</location>
        <topology evidence="1">Peripheral membrane protein</topology>
    </subcellularLocation>
</comment>
<evidence type="ECO:0000313" key="7">
    <source>
        <dbReference type="EMBL" id="KAL3764823.1"/>
    </source>
</evidence>
<reference evidence="7 8" key="1">
    <citation type="submission" date="2024-10" db="EMBL/GenBank/DDBJ databases">
        <title>Updated reference genomes for cyclostephanoid diatoms.</title>
        <authorList>
            <person name="Roberts W.R."/>
            <person name="Alverson A.J."/>
        </authorList>
    </citation>
    <scope>NUCLEOTIDE SEQUENCE [LARGE SCALE GENOMIC DNA]</scope>
    <source>
        <strain evidence="7 8">AJA276-08</strain>
    </source>
</reference>
<keyword evidence="3" id="KW-0793">Thylakoid</keyword>
<evidence type="ECO:0000313" key="8">
    <source>
        <dbReference type="Proteomes" id="UP001530315"/>
    </source>
</evidence>
<accession>A0ABD3MLM8</accession>